<evidence type="ECO:0000259" key="4">
    <source>
        <dbReference type="SMART" id="SM00984"/>
    </source>
</evidence>
<dbReference type="Proteomes" id="UP000278673">
    <property type="component" value="Unassembled WGS sequence"/>
</dbReference>
<dbReference type="AlphaFoldDB" id="A0A3M2KQN9"/>
<dbReference type="PIRSF" id="PIRSF500136">
    <property type="entry name" value="UDP_ManNAc_DH"/>
    <property type="match status" value="1"/>
</dbReference>
<dbReference type="InterPro" id="IPR008927">
    <property type="entry name" value="6-PGluconate_DH-like_C_sf"/>
</dbReference>
<dbReference type="InterPro" id="IPR001732">
    <property type="entry name" value="UDP-Glc/GDP-Man_DH_N"/>
</dbReference>
<dbReference type="Pfam" id="PF00984">
    <property type="entry name" value="UDPG_MGDP_dh"/>
    <property type="match status" value="1"/>
</dbReference>
<dbReference type="Pfam" id="PF03720">
    <property type="entry name" value="UDPG_MGDP_dh_C"/>
    <property type="match status" value="1"/>
</dbReference>
<dbReference type="GO" id="GO:0051287">
    <property type="term" value="F:NAD binding"/>
    <property type="evidence" value="ECO:0007669"/>
    <property type="project" value="InterPro"/>
</dbReference>
<evidence type="ECO:0000313" key="5">
    <source>
        <dbReference type="EMBL" id="RMI27952.1"/>
    </source>
</evidence>
<dbReference type="RefSeq" id="WP_122399930.1">
    <property type="nucleotide sequence ID" value="NZ_RFFJ01000308.1"/>
</dbReference>
<comment type="caution">
    <text evidence="5">The sequence shown here is derived from an EMBL/GenBank/DDBJ whole genome shotgun (WGS) entry which is preliminary data.</text>
</comment>
<comment type="similarity">
    <text evidence="3">Belongs to the UDP-glucose/GDP-mannose dehydrogenase family.</text>
</comment>
<keyword evidence="6" id="KW-1185">Reference proteome</keyword>
<dbReference type="PANTHER" id="PTHR43491">
    <property type="entry name" value="UDP-N-ACETYL-D-MANNOSAMINE DEHYDROGENASE"/>
    <property type="match status" value="1"/>
</dbReference>
<dbReference type="SUPFAM" id="SSF48179">
    <property type="entry name" value="6-phosphogluconate dehydrogenase C-terminal domain-like"/>
    <property type="match status" value="1"/>
</dbReference>
<dbReference type="SUPFAM" id="SSF51735">
    <property type="entry name" value="NAD(P)-binding Rossmann-fold domains"/>
    <property type="match status" value="1"/>
</dbReference>
<sequence length="420" mass="44248">MSREVLAVVGLGYVGLPLAARASEVGLVTVGFDVSPTVVDGLNAGRSHVGDVPDATVAAMLTRGFAATGDPGALAGCDTVVICVPTGLDAAGEPDLSALRAAGHTVGGQLRPGTLVVLESTSHPGTTDTLLREILEKESGLRAGDDFHLAYSPERIDPGNPHYALRNTPKIVSGYTPLCLKHATALYQRLVDRVVLSAGTREAEMAKLLENTHRYVNIALVNEVARYCERAGIDVWDVLHCAGTKPFGYTPFQPGPGVGGHCVPVDPRYLDVHAAEQGFTFELLAAARRVISGMPSRVVERAAVVLRREGRELAGSRVLLLGVSYKPDVADVRESPAFPVATLLRAAGAEVAYHDPLVPAFAPDGVPMTRETDLTAALGRAELAILLQDHACYPARQLAQAPCALLDTRGKTAGARVTLL</sequence>
<dbReference type="InterPro" id="IPR036291">
    <property type="entry name" value="NAD(P)-bd_dom_sf"/>
</dbReference>
<gene>
    <name evidence="5" type="ORF">EBN88_28725</name>
</gene>
<dbReference type="EMBL" id="RFFJ01000308">
    <property type="protein sequence ID" value="RMI27952.1"/>
    <property type="molecule type" value="Genomic_DNA"/>
</dbReference>
<dbReference type="InterPro" id="IPR014026">
    <property type="entry name" value="UDP-Glc/GDP-Man_DH_dimer"/>
</dbReference>
<proteinExistence type="inferred from homology"/>
<evidence type="ECO:0000256" key="2">
    <source>
        <dbReference type="ARBA" id="ARBA00023027"/>
    </source>
</evidence>
<dbReference type="SUPFAM" id="SSF52413">
    <property type="entry name" value="UDP-glucose/GDP-mannose dehydrogenase C-terminal domain"/>
    <property type="match status" value="1"/>
</dbReference>
<dbReference type="GO" id="GO:0016616">
    <property type="term" value="F:oxidoreductase activity, acting on the CH-OH group of donors, NAD or NADP as acceptor"/>
    <property type="evidence" value="ECO:0007669"/>
    <property type="project" value="InterPro"/>
</dbReference>
<evidence type="ECO:0000256" key="1">
    <source>
        <dbReference type="ARBA" id="ARBA00023002"/>
    </source>
</evidence>
<dbReference type="PIRSF" id="PIRSF000124">
    <property type="entry name" value="UDPglc_GDPman_dh"/>
    <property type="match status" value="1"/>
</dbReference>
<accession>A0A3M2KQN9</accession>
<feature type="domain" description="UDP-glucose/GDP-mannose dehydrogenase C-terminal" evidence="4">
    <location>
        <begin position="319"/>
        <end position="414"/>
    </location>
</feature>
<dbReference type="InterPro" id="IPR028359">
    <property type="entry name" value="UDP_ManNAc/GlcNAc_DH"/>
</dbReference>
<evidence type="ECO:0000256" key="3">
    <source>
        <dbReference type="PIRNR" id="PIRNR000124"/>
    </source>
</evidence>
<dbReference type="GO" id="GO:0016628">
    <property type="term" value="F:oxidoreductase activity, acting on the CH-CH group of donors, NAD or NADP as acceptor"/>
    <property type="evidence" value="ECO:0007669"/>
    <property type="project" value="InterPro"/>
</dbReference>
<evidence type="ECO:0000313" key="6">
    <source>
        <dbReference type="Proteomes" id="UP000278673"/>
    </source>
</evidence>
<dbReference type="Gene3D" id="3.40.50.720">
    <property type="entry name" value="NAD(P)-binding Rossmann-like Domain"/>
    <property type="match status" value="2"/>
</dbReference>
<dbReference type="GO" id="GO:0000271">
    <property type="term" value="P:polysaccharide biosynthetic process"/>
    <property type="evidence" value="ECO:0007669"/>
    <property type="project" value="InterPro"/>
</dbReference>
<keyword evidence="1" id="KW-0560">Oxidoreductase</keyword>
<dbReference type="PANTHER" id="PTHR43491:SF1">
    <property type="entry name" value="UDP-N-ACETYL-D-MANNOSAMINE DEHYDROGENASE"/>
    <property type="match status" value="1"/>
</dbReference>
<name>A0A3M2KQN9_9ACTN</name>
<protein>
    <submittedName>
        <fullName evidence="5">Nucleotide sugar dehydrogenase</fullName>
    </submittedName>
</protein>
<dbReference type="InterPro" id="IPR017476">
    <property type="entry name" value="UDP-Glc/GDP-Man"/>
</dbReference>
<keyword evidence="2" id="KW-0520">NAD</keyword>
<organism evidence="5 6">
    <name type="scientific">Streptomyces triticirhizae</name>
    <dbReference type="NCBI Taxonomy" id="2483353"/>
    <lineage>
        <taxon>Bacteria</taxon>
        <taxon>Bacillati</taxon>
        <taxon>Actinomycetota</taxon>
        <taxon>Actinomycetes</taxon>
        <taxon>Kitasatosporales</taxon>
        <taxon>Streptomycetaceae</taxon>
        <taxon>Streptomyces</taxon>
    </lineage>
</organism>
<dbReference type="InterPro" id="IPR014027">
    <property type="entry name" value="UDP-Glc/GDP-Man_DH_C"/>
</dbReference>
<reference evidence="5 6" key="1">
    <citation type="submission" date="2018-10" db="EMBL/GenBank/DDBJ databases">
        <title>Isolation, diversity and antifungal activity of actinobacteria from wheat.</title>
        <authorList>
            <person name="Han C."/>
        </authorList>
    </citation>
    <scope>NUCLEOTIDE SEQUENCE [LARGE SCALE GENOMIC DNA]</scope>
    <source>
        <strain evidence="5 6">NEAU-YY642</strain>
    </source>
</reference>
<dbReference type="NCBIfam" id="TIGR03026">
    <property type="entry name" value="NDP-sugDHase"/>
    <property type="match status" value="1"/>
</dbReference>
<dbReference type="InterPro" id="IPR036220">
    <property type="entry name" value="UDP-Glc/GDP-Man_DH_C_sf"/>
</dbReference>
<dbReference type="Pfam" id="PF03721">
    <property type="entry name" value="UDPG_MGDP_dh_N"/>
    <property type="match status" value="1"/>
</dbReference>
<dbReference type="SMART" id="SM00984">
    <property type="entry name" value="UDPG_MGDP_dh_C"/>
    <property type="match status" value="1"/>
</dbReference>